<dbReference type="InterPro" id="IPR051600">
    <property type="entry name" value="Beta-PGM-like"/>
</dbReference>
<dbReference type="PRINTS" id="PR00413">
    <property type="entry name" value="HADHALOGNASE"/>
</dbReference>
<dbReference type="GO" id="GO:0016787">
    <property type="term" value="F:hydrolase activity"/>
    <property type="evidence" value="ECO:0007669"/>
    <property type="project" value="UniProtKB-KW"/>
</dbReference>
<accession>A0A9J7AM36</accession>
<protein>
    <submittedName>
        <fullName evidence="5">HAD-IA family hydrolase</fullName>
    </submittedName>
</protein>
<evidence type="ECO:0000313" key="6">
    <source>
        <dbReference type="Proteomes" id="UP001060336"/>
    </source>
</evidence>
<gene>
    <name evidence="5" type="ORF">NUH88_14075</name>
</gene>
<dbReference type="SFLD" id="SFLDG01129">
    <property type="entry name" value="C1.5:_HAD__Beta-PGM__Phosphata"/>
    <property type="match status" value="1"/>
</dbReference>
<keyword evidence="4" id="KW-0460">Magnesium</keyword>
<evidence type="ECO:0000256" key="1">
    <source>
        <dbReference type="ARBA" id="ARBA00001946"/>
    </source>
</evidence>
<dbReference type="KEGG" id="naci:NUH88_14075"/>
<keyword evidence="5" id="KW-0378">Hydrolase</keyword>
<dbReference type="InterPro" id="IPR006439">
    <property type="entry name" value="HAD-SF_hydro_IA"/>
</dbReference>
<dbReference type="PANTHER" id="PTHR46193:SF10">
    <property type="entry name" value="6-PHOSPHOGLUCONATE PHOSPHATASE"/>
    <property type="match status" value="1"/>
</dbReference>
<evidence type="ECO:0000256" key="2">
    <source>
        <dbReference type="ARBA" id="ARBA00006171"/>
    </source>
</evidence>
<dbReference type="EMBL" id="CP102480">
    <property type="protein sequence ID" value="UUX48536.1"/>
    <property type="molecule type" value="Genomic_DNA"/>
</dbReference>
<dbReference type="CDD" id="cd07526">
    <property type="entry name" value="HAD_BPGM_like"/>
    <property type="match status" value="1"/>
</dbReference>
<dbReference type="Gene3D" id="1.10.150.240">
    <property type="entry name" value="Putative phosphatase, domain 2"/>
    <property type="match status" value="1"/>
</dbReference>
<dbReference type="Proteomes" id="UP001060336">
    <property type="component" value="Chromosome"/>
</dbReference>
<dbReference type="InterPro" id="IPR036412">
    <property type="entry name" value="HAD-like_sf"/>
</dbReference>
<evidence type="ECO:0000256" key="3">
    <source>
        <dbReference type="ARBA" id="ARBA00022723"/>
    </source>
</evidence>
<keyword evidence="3" id="KW-0479">Metal-binding</keyword>
<dbReference type="InterPro" id="IPR023198">
    <property type="entry name" value="PGP-like_dom2"/>
</dbReference>
<dbReference type="GO" id="GO:0046872">
    <property type="term" value="F:metal ion binding"/>
    <property type="evidence" value="ECO:0007669"/>
    <property type="project" value="UniProtKB-KW"/>
</dbReference>
<sequence length="212" mass="23072">MAEICVIFDLDGTLVDSETLCNQAFLDLLPELNRPVESLVARFRGMQLAAILRDIESEIGRPLPETFEAAYRAQVSALFARDLRAMPGVPDMLEDLAHPRCIASSGPLPKIRQALDVSGLAPHFGAHLFSSYEIGVWKPEPGLFLHAAREMGFAPEQCVVVEDSDVGVRAALSAGMKALHFLPHGLATVHPEAETFDDMSLLPAMIEAKLGR</sequence>
<evidence type="ECO:0000256" key="4">
    <source>
        <dbReference type="ARBA" id="ARBA00022842"/>
    </source>
</evidence>
<dbReference type="SFLD" id="SFLDS00003">
    <property type="entry name" value="Haloacid_Dehalogenase"/>
    <property type="match status" value="1"/>
</dbReference>
<comment type="similarity">
    <text evidence="2">Belongs to the HAD-like hydrolase superfamily. CbbY/CbbZ/Gph/YieH family.</text>
</comment>
<dbReference type="NCBIfam" id="TIGR01509">
    <property type="entry name" value="HAD-SF-IA-v3"/>
    <property type="match status" value="1"/>
</dbReference>
<keyword evidence="6" id="KW-1185">Reference proteome</keyword>
<evidence type="ECO:0000313" key="5">
    <source>
        <dbReference type="EMBL" id="UUX48536.1"/>
    </source>
</evidence>
<organism evidence="5 6">
    <name type="scientific">Nisaea acidiphila</name>
    <dbReference type="NCBI Taxonomy" id="1862145"/>
    <lineage>
        <taxon>Bacteria</taxon>
        <taxon>Pseudomonadati</taxon>
        <taxon>Pseudomonadota</taxon>
        <taxon>Alphaproteobacteria</taxon>
        <taxon>Rhodospirillales</taxon>
        <taxon>Thalassobaculaceae</taxon>
        <taxon>Nisaea</taxon>
    </lineage>
</organism>
<dbReference type="AlphaFoldDB" id="A0A9J7AM36"/>
<dbReference type="RefSeq" id="WP_257767043.1">
    <property type="nucleotide sequence ID" value="NZ_CP102480.1"/>
</dbReference>
<dbReference type="InterPro" id="IPR023214">
    <property type="entry name" value="HAD_sf"/>
</dbReference>
<dbReference type="SUPFAM" id="SSF56784">
    <property type="entry name" value="HAD-like"/>
    <property type="match status" value="1"/>
</dbReference>
<proteinExistence type="inferred from homology"/>
<dbReference type="PANTHER" id="PTHR46193">
    <property type="entry name" value="6-PHOSPHOGLUCONATE PHOSPHATASE"/>
    <property type="match status" value="1"/>
</dbReference>
<comment type="cofactor">
    <cofactor evidence="1">
        <name>Mg(2+)</name>
        <dbReference type="ChEBI" id="CHEBI:18420"/>
    </cofactor>
</comment>
<reference evidence="5" key="1">
    <citation type="submission" date="2022-08" db="EMBL/GenBank/DDBJ databases">
        <title>Nisaea acidiphila sp. nov., isolated from a marine algal debris and emended description of the genus Nisaea Urios et al. 2008.</title>
        <authorList>
            <person name="Kwon K."/>
        </authorList>
    </citation>
    <scope>NUCLEOTIDE SEQUENCE</scope>
    <source>
        <strain evidence="5">MEBiC11861</strain>
    </source>
</reference>
<dbReference type="Pfam" id="PF00702">
    <property type="entry name" value="Hydrolase"/>
    <property type="match status" value="1"/>
</dbReference>
<name>A0A9J7AM36_9PROT</name>
<dbReference type="Gene3D" id="3.40.50.1000">
    <property type="entry name" value="HAD superfamily/HAD-like"/>
    <property type="match status" value="1"/>
</dbReference>